<feature type="compositionally biased region" description="Basic residues" evidence="1">
    <location>
        <begin position="574"/>
        <end position="586"/>
    </location>
</feature>
<dbReference type="Proteomes" id="UP000887572">
    <property type="component" value="Unplaced"/>
</dbReference>
<feature type="compositionally biased region" description="Basic and acidic residues" evidence="1">
    <location>
        <begin position="195"/>
        <end position="229"/>
    </location>
</feature>
<feature type="compositionally biased region" description="Basic and acidic residues" evidence="1">
    <location>
        <begin position="357"/>
        <end position="516"/>
    </location>
</feature>
<dbReference type="AlphaFoldDB" id="A0A914H224"/>
<feature type="compositionally biased region" description="Acidic residues" evidence="1">
    <location>
        <begin position="517"/>
        <end position="571"/>
    </location>
</feature>
<name>A0A914H224_GLORO</name>
<evidence type="ECO:0000256" key="1">
    <source>
        <dbReference type="SAM" id="MobiDB-lite"/>
    </source>
</evidence>
<feature type="compositionally biased region" description="Low complexity" evidence="1">
    <location>
        <begin position="340"/>
        <end position="349"/>
    </location>
</feature>
<sequence>MTTRTLSFDLHQSAAADEDEWTYEYLTDSGDEGDLEEYEQDGVDEMMEDKKEEKKKEEKKTEEKKKEEKTTEDKRKEEKRVEDKRKEEKKKEERTTEDKRKEEKRVEDKKEEKRKEEKKKVEEKMVKSLEEKNVANIREKEKSKENEKVGKKQSDEKSTSKNPPKVPAKPASKETPRRERESASPVKRTVPEPSLKSDKAADERISRLEEAKRRTTVEQMAKETEKSKDGSMPPPTPKSGATTALERARSVSPTKAVLERRKAFINPEAPPLLIDNVPRGNLLARFLPPERLPKPPPAPPKKEFKWQLPTTSKAQESTYWRPPPKPQPYKSSAPEFRENPLIIEPILIPEEQEAYEEEKKERERNEDTQKKDGEKKEEKSAPVSKKTTEKKDTKKESGVGKKEEERKQQTKKESGVGKKEEERKQQTKKESGVGKRVAEKKSDEDKKKEAEEKQTKEKKVAERKEERKKEVKKVAEKQTEAKKKSAEVKKGEEKKEESSDQVRNVEEEKEAEKMENEGGEEEEEGEEEEGEDEEGEEEGEEEEGEDEEEENMEDEEDKENLEDEAEDEEDEPSKKRRRKGRKKKKMKQLERRCWVPPPRPPPEAVRHGARPVKMYARRRASADLVALPNVLPWEACPLLQSQAGMVPFGSARDPNIRVHEGRSPLVQGALHSDTVLPLFAQCERQCTSQARDGLAAFGAHRRNVQRVQDSHEYETDDKLYMSEGIIPRQMLGSIQPAELNHLWGKPRSQTIKVTLKEGMREGCEPESNCIIGRQFSSNPEANNAGTNVIDRRRNVVQKVAGIGELKPSRLSDGIVPRIFSTDEICTRSGAEFGAFRPMISESTGGYRMSFEEEKKCKMVIPFQTAPSLSYPKHKQKAERPSLRQFL</sequence>
<keyword evidence="2" id="KW-1185">Reference proteome</keyword>
<dbReference type="WBParaSite" id="Gr19_v10_g12510.t1">
    <property type="protein sequence ID" value="Gr19_v10_g12510.t1"/>
    <property type="gene ID" value="Gr19_v10_g12510"/>
</dbReference>
<protein>
    <submittedName>
        <fullName evidence="3">Uncharacterized protein</fullName>
    </submittedName>
</protein>
<organism evidence="2 3">
    <name type="scientific">Globodera rostochiensis</name>
    <name type="common">Golden nematode worm</name>
    <name type="synonym">Heterodera rostochiensis</name>
    <dbReference type="NCBI Taxonomy" id="31243"/>
    <lineage>
        <taxon>Eukaryota</taxon>
        <taxon>Metazoa</taxon>
        <taxon>Ecdysozoa</taxon>
        <taxon>Nematoda</taxon>
        <taxon>Chromadorea</taxon>
        <taxon>Rhabditida</taxon>
        <taxon>Tylenchina</taxon>
        <taxon>Tylenchomorpha</taxon>
        <taxon>Tylenchoidea</taxon>
        <taxon>Heteroderidae</taxon>
        <taxon>Heteroderinae</taxon>
        <taxon>Globodera</taxon>
    </lineage>
</organism>
<evidence type="ECO:0000313" key="2">
    <source>
        <dbReference type="Proteomes" id="UP000887572"/>
    </source>
</evidence>
<feature type="compositionally biased region" description="Acidic residues" evidence="1">
    <location>
        <begin position="29"/>
        <end position="47"/>
    </location>
</feature>
<feature type="region of interest" description="Disordered" evidence="1">
    <location>
        <begin position="287"/>
        <end position="607"/>
    </location>
</feature>
<feature type="region of interest" description="Disordered" evidence="1">
    <location>
        <begin position="14"/>
        <end position="256"/>
    </location>
</feature>
<accession>A0A914H224</accession>
<feature type="compositionally biased region" description="Basic and acidic residues" evidence="1">
    <location>
        <begin position="171"/>
        <end position="182"/>
    </location>
</feature>
<evidence type="ECO:0000313" key="3">
    <source>
        <dbReference type="WBParaSite" id="Gr19_v10_g12510.t1"/>
    </source>
</evidence>
<feature type="compositionally biased region" description="Polar residues" evidence="1">
    <location>
        <begin position="308"/>
        <end position="318"/>
    </location>
</feature>
<feature type="compositionally biased region" description="Basic and acidic residues" evidence="1">
    <location>
        <begin position="48"/>
        <end position="159"/>
    </location>
</feature>
<reference evidence="3" key="1">
    <citation type="submission" date="2022-11" db="UniProtKB">
        <authorList>
            <consortium name="WormBaseParasite"/>
        </authorList>
    </citation>
    <scope>IDENTIFICATION</scope>
</reference>
<proteinExistence type="predicted"/>